<comment type="caution">
    <text evidence="1">The sequence shown here is derived from an EMBL/GenBank/DDBJ whole genome shotgun (WGS) entry which is preliminary data.</text>
</comment>
<evidence type="ECO:0000313" key="1">
    <source>
        <dbReference type="EMBL" id="STP69245.1"/>
    </source>
</evidence>
<protein>
    <submittedName>
        <fullName evidence="1">Uncharacterized protein</fullName>
    </submittedName>
</protein>
<dbReference type="EMBL" id="UGIX01000001">
    <property type="protein sequence ID" value="STP69245.1"/>
    <property type="molecule type" value="Genomic_DNA"/>
</dbReference>
<organism evidence="1 2">
    <name type="scientific">Enterococcus faecalis</name>
    <name type="common">Streptococcus faecalis</name>
    <dbReference type="NCBI Taxonomy" id="1351"/>
    <lineage>
        <taxon>Bacteria</taxon>
        <taxon>Bacillati</taxon>
        <taxon>Bacillota</taxon>
        <taxon>Bacilli</taxon>
        <taxon>Lactobacillales</taxon>
        <taxon>Enterococcaceae</taxon>
        <taxon>Enterococcus</taxon>
    </lineage>
</organism>
<dbReference type="InterPro" id="IPR049982">
    <property type="entry name" value="EF0163-like"/>
</dbReference>
<dbReference type="Proteomes" id="UP000254396">
    <property type="component" value="Unassembled WGS sequence"/>
</dbReference>
<name>A0AAX2KTZ1_ENTFL</name>
<dbReference type="AlphaFoldDB" id="A0AAX2KTZ1"/>
<accession>A0AAX2KTZ1</accession>
<dbReference type="NCBIfam" id="NF042930">
    <property type="entry name" value="EF0163_fam"/>
    <property type="match status" value="1"/>
</dbReference>
<sequence>MMQAESLSIESKRNQENKIKSNIFEVIQHLLKDFGRKWVNYTDIYERNQSVKNYLIDCCIKENGIDNDPHVQQKNIGRIHNVSQDITQTDHYLLFGEQKSNAVTRFLFIQLKINQKVQKIDAIKIYYVRSAY</sequence>
<reference evidence="1 2" key="1">
    <citation type="submission" date="2018-06" db="EMBL/GenBank/DDBJ databases">
        <authorList>
            <consortium name="Pathogen Informatics"/>
            <person name="Doyle S."/>
        </authorList>
    </citation>
    <scope>NUCLEOTIDE SEQUENCE [LARGE SCALE GENOMIC DNA]</scope>
    <source>
        <strain evidence="1 2">NCTC13379</strain>
    </source>
</reference>
<proteinExistence type="predicted"/>
<dbReference type="RefSeq" id="WP_002358609.1">
    <property type="nucleotide sequence ID" value="NZ_BJTI01000028.1"/>
</dbReference>
<gene>
    <name evidence="1" type="ORF">NCTC13379_03203</name>
</gene>
<evidence type="ECO:0000313" key="2">
    <source>
        <dbReference type="Proteomes" id="UP000254396"/>
    </source>
</evidence>